<gene>
    <name evidence="7" type="ORF">B0H17DRAFT_1270293</name>
</gene>
<dbReference type="PANTHER" id="PTHR32308:SF0">
    <property type="entry name" value="HPCH_HPAI ALDOLASE_CITRATE LYASE DOMAIN-CONTAINING PROTEIN"/>
    <property type="match status" value="1"/>
</dbReference>
<evidence type="ECO:0000313" key="8">
    <source>
        <dbReference type="Proteomes" id="UP001221757"/>
    </source>
</evidence>
<dbReference type="GO" id="GO:0006107">
    <property type="term" value="P:oxaloacetate metabolic process"/>
    <property type="evidence" value="ECO:0007669"/>
    <property type="project" value="TreeGrafter"/>
</dbReference>
<dbReference type="AlphaFoldDB" id="A0AAD7DRH4"/>
<dbReference type="PIRSF" id="PIRSF015582">
    <property type="entry name" value="Cit_lyase_B"/>
    <property type="match status" value="1"/>
</dbReference>
<dbReference type="Proteomes" id="UP001221757">
    <property type="component" value="Unassembled WGS sequence"/>
</dbReference>
<evidence type="ECO:0000313" key="7">
    <source>
        <dbReference type="EMBL" id="KAJ7696006.1"/>
    </source>
</evidence>
<dbReference type="InterPro" id="IPR005000">
    <property type="entry name" value="Aldolase/citrate-lyase_domain"/>
</dbReference>
<comment type="cofactor">
    <cofactor evidence="1">
        <name>Mg(2+)</name>
        <dbReference type="ChEBI" id="CHEBI:18420"/>
    </cofactor>
</comment>
<dbReference type="EMBL" id="JARKIE010000036">
    <property type="protein sequence ID" value="KAJ7696006.1"/>
    <property type="molecule type" value="Genomic_DNA"/>
</dbReference>
<dbReference type="GO" id="GO:0000287">
    <property type="term" value="F:magnesium ion binding"/>
    <property type="evidence" value="ECO:0007669"/>
    <property type="project" value="TreeGrafter"/>
</dbReference>
<reference evidence="7" key="1">
    <citation type="submission" date="2023-03" db="EMBL/GenBank/DDBJ databases">
        <title>Massive genome expansion in bonnet fungi (Mycena s.s.) driven by repeated elements and novel gene families across ecological guilds.</title>
        <authorList>
            <consortium name="Lawrence Berkeley National Laboratory"/>
            <person name="Harder C.B."/>
            <person name="Miyauchi S."/>
            <person name="Viragh M."/>
            <person name="Kuo A."/>
            <person name="Thoen E."/>
            <person name="Andreopoulos B."/>
            <person name="Lu D."/>
            <person name="Skrede I."/>
            <person name="Drula E."/>
            <person name="Henrissat B."/>
            <person name="Morin E."/>
            <person name="Kohler A."/>
            <person name="Barry K."/>
            <person name="LaButti K."/>
            <person name="Morin E."/>
            <person name="Salamov A."/>
            <person name="Lipzen A."/>
            <person name="Mereny Z."/>
            <person name="Hegedus B."/>
            <person name="Baldrian P."/>
            <person name="Stursova M."/>
            <person name="Weitz H."/>
            <person name="Taylor A."/>
            <person name="Grigoriev I.V."/>
            <person name="Nagy L.G."/>
            <person name="Martin F."/>
            <person name="Kauserud H."/>
        </authorList>
    </citation>
    <scope>NUCLEOTIDE SEQUENCE</scope>
    <source>
        <strain evidence="7">CBHHK067</strain>
    </source>
</reference>
<evidence type="ECO:0000256" key="5">
    <source>
        <dbReference type="PIRSR" id="PIRSR015582-2"/>
    </source>
</evidence>
<evidence type="ECO:0000259" key="6">
    <source>
        <dbReference type="Pfam" id="PF03328"/>
    </source>
</evidence>
<dbReference type="InterPro" id="IPR015813">
    <property type="entry name" value="Pyrv/PenolPyrv_kinase-like_dom"/>
</dbReference>
<dbReference type="GO" id="GO:0016829">
    <property type="term" value="F:lyase activity"/>
    <property type="evidence" value="ECO:0007669"/>
    <property type="project" value="UniProtKB-KW"/>
</dbReference>
<accession>A0AAD7DRH4</accession>
<evidence type="ECO:0000256" key="1">
    <source>
        <dbReference type="ARBA" id="ARBA00001946"/>
    </source>
</evidence>
<organism evidence="7 8">
    <name type="scientific">Mycena rosella</name>
    <name type="common">Pink bonnet</name>
    <name type="synonym">Agaricus rosellus</name>
    <dbReference type="NCBI Taxonomy" id="1033263"/>
    <lineage>
        <taxon>Eukaryota</taxon>
        <taxon>Fungi</taxon>
        <taxon>Dikarya</taxon>
        <taxon>Basidiomycota</taxon>
        <taxon>Agaricomycotina</taxon>
        <taxon>Agaricomycetes</taxon>
        <taxon>Agaricomycetidae</taxon>
        <taxon>Agaricales</taxon>
        <taxon>Marasmiineae</taxon>
        <taxon>Mycenaceae</taxon>
        <taxon>Mycena</taxon>
    </lineage>
</organism>
<dbReference type="InterPro" id="IPR011206">
    <property type="entry name" value="Citrate_lyase_beta/mcl1/mcl2"/>
</dbReference>
<keyword evidence="2 5" id="KW-0479">Metal-binding</keyword>
<evidence type="ECO:0000256" key="2">
    <source>
        <dbReference type="ARBA" id="ARBA00022723"/>
    </source>
</evidence>
<feature type="binding site" evidence="5">
    <location>
        <position position="166"/>
    </location>
    <ligand>
        <name>Mg(2+)</name>
        <dbReference type="ChEBI" id="CHEBI:18420"/>
    </ligand>
</feature>
<feature type="binding site" evidence="4">
    <location>
        <position position="166"/>
    </location>
    <ligand>
        <name>substrate</name>
    </ligand>
</feature>
<feature type="domain" description="HpcH/HpaI aldolase/citrate lyase" evidence="6">
    <location>
        <begin position="37"/>
        <end position="283"/>
    </location>
</feature>
<comment type="caution">
    <text evidence="7">The sequence shown here is derived from an EMBL/GenBank/DDBJ whole genome shotgun (WGS) entry which is preliminary data.</text>
</comment>
<keyword evidence="3 5" id="KW-0460">Magnesium</keyword>
<dbReference type="SUPFAM" id="SSF51621">
    <property type="entry name" value="Phosphoenolpyruvate/pyruvate domain"/>
    <property type="match status" value="1"/>
</dbReference>
<keyword evidence="7" id="KW-0456">Lyase</keyword>
<sequence length="356" mass="38878">MLLSSSLLLKPKLKLKCSLRWLNTQKSPGTSAVSLKRSYLYVPCSSDRMLEKSLTTNSDMVIYDLEDSVPPSVADKVAARARLSAFLAVLEYAPLPYLPPRERVAVRVNDITTPFFWDDITNIVPSKAVGSLVLPKVHSAEDMDTVSNAIHAAGDRPPLGLVASIESARASWNIGAIAGWKSNFSRTGGKLMALLASLTLHPHFISPHESINSPTDCADTSILRSPSRLELLYTRSQIVIAAKAFGLEAIDMVCVNYKDLDYLQDECRDGRQLGFTGKQAIHPTQVDVIQSTFVPTAAEIERAAKIVHKMARVHALNLGATGLEGEMIDKPMILQADKILNIARAANLKIPHVDES</sequence>
<dbReference type="InterPro" id="IPR040442">
    <property type="entry name" value="Pyrv_kinase-like_dom_sf"/>
</dbReference>
<protein>
    <submittedName>
        <fullName evidence="7">Citrate lyase beta subunit</fullName>
    </submittedName>
</protein>
<feature type="binding site" evidence="4">
    <location>
        <position position="107"/>
    </location>
    <ligand>
        <name>substrate</name>
    </ligand>
</feature>
<name>A0AAD7DRH4_MYCRO</name>
<evidence type="ECO:0000256" key="4">
    <source>
        <dbReference type="PIRSR" id="PIRSR015582-1"/>
    </source>
</evidence>
<dbReference type="PANTHER" id="PTHR32308">
    <property type="entry name" value="LYASE BETA SUBUNIT, PUTATIVE (AFU_ORTHOLOGUE AFUA_4G13030)-RELATED"/>
    <property type="match status" value="1"/>
</dbReference>
<dbReference type="Gene3D" id="3.20.20.60">
    <property type="entry name" value="Phosphoenolpyruvate-binding domains"/>
    <property type="match status" value="1"/>
</dbReference>
<keyword evidence="8" id="KW-1185">Reference proteome</keyword>
<evidence type="ECO:0000256" key="3">
    <source>
        <dbReference type="ARBA" id="ARBA00022842"/>
    </source>
</evidence>
<proteinExistence type="predicted"/>
<dbReference type="Pfam" id="PF03328">
    <property type="entry name" value="HpcH_HpaI"/>
    <property type="match status" value="1"/>
</dbReference>